<proteinExistence type="predicted"/>
<dbReference type="AlphaFoldDB" id="S3ZTR3"/>
<gene>
    <name evidence="2" type="ORF">STRAU_5082</name>
</gene>
<keyword evidence="3" id="KW-1185">Reference proteome</keyword>
<comment type="caution">
    <text evidence="2">The sequence shown here is derived from an EMBL/GenBank/DDBJ whole genome shotgun (WGS) entry which is preliminary data.</text>
</comment>
<sequence length="73" mass="7415">MTAPGPVPASAVAEAGTGVCRAGSRPLPTAGRPAFDGNHVGHPCRVVAREPSRGAEDTGGDTVLRPTARRHHP</sequence>
<dbReference type="PATRIC" id="fig|1286094.4.peg.5024"/>
<evidence type="ECO:0000256" key="1">
    <source>
        <dbReference type="SAM" id="MobiDB-lite"/>
    </source>
</evidence>
<dbReference type="Proteomes" id="UP000014629">
    <property type="component" value="Unassembled WGS sequence"/>
</dbReference>
<name>S3ZTR3_9ACTN</name>
<evidence type="ECO:0000313" key="2">
    <source>
        <dbReference type="EMBL" id="EPH41820.1"/>
    </source>
</evidence>
<organism evidence="2 3">
    <name type="scientific">Streptomyces aurantiacus JA 4570</name>
    <dbReference type="NCBI Taxonomy" id="1286094"/>
    <lineage>
        <taxon>Bacteria</taxon>
        <taxon>Bacillati</taxon>
        <taxon>Actinomycetota</taxon>
        <taxon>Actinomycetes</taxon>
        <taxon>Kitasatosporales</taxon>
        <taxon>Streptomycetaceae</taxon>
        <taxon>Streptomyces</taxon>
        <taxon>Streptomyces aurantiacus group</taxon>
    </lineage>
</organism>
<dbReference type="EMBL" id="AOPZ01000278">
    <property type="protein sequence ID" value="EPH41820.1"/>
    <property type="molecule type" value="Genomic_DNA"/>
</dbReference>
<accession>S3ZTR3</accession>
<reference evidence="2 3" key="1">
    <citation type="submission" date="2013-02" db="EMBL/GenBank/DDBJ databases">
        <title>Draft Genome Sequence of Streptomyces aurantiacus, Which Produces Setomimycin.</title>
        <authorList>
            <person name="Gruening B.A."/>
            <person name="Praeg A."/>
            <person name="Erxleben A."/>
            <person name="Guenther S."/>
            <person name="Mueller M."/>
        </authorList>
    </citation>
    <scope>NUCLEOTIDE SEQUENCE [LARGE SCALE GENOMIC DNA]</scope>
    <source>
        <strain evidence="2 3">JA 4570</strain>
    </source>
</reference>
<protein>
    <submittedName>
        <fullName evidence="2">Uncharacterized protein</fullName>
    </submittedName>
</protein>
<evidence type="ECO:0000313" key="3">
    <source>
        <dbReference type="Proteomes" id="UP000014629"/>
    </source>
</evidence>
<feature type="region of interest" description="Disordered" evidence="1">
    <location>
        <begin position="48"/>
        <end position="73"/>
    </location>
</feature>